<keyword evidence="2" id="KW-0645">Protease</keyword>
<keyword evidence="1" id="KW-0472">Membrane</keyword>
<keyword evidence="1" id="KW-1133">Transmembrane helix</keyword>
<dbReference type="RefSeq" id="WP_151681245.1">
    <property type="nucleotide sequence ID" value="NZ_BKZP01000010.1"/>
</dbReference>
<dbReference type="Proteomes" id="UP000391919">
    <property type="component" value="Unassembled WGS sequence"/>
</dbReference>
<comment type="caution">
    <text evidence="2">The sequence shown here is derived from an EMBL/GenBank/DDBJ whole genome shotgun (WGS) entry which is preliminary data.</text>
</comment>
<dbReference type="EMBL" id="BKZQ01000034">
    <property type="protein sequence ID" value="GER71063.1"/>
    <property type="molecule type" value="Genomic_DNA"/>
</dbReference>
<keyword evidence="1" id="KW-0812">Transmembrane</keyword>
<name>A0A5J4JG66_9BACI</name>
<feature type="transmembrane region" description="Helical" evidence="1">
    <location>
        <begin position="193"/>
        <end position="211"/>
    </location>
</feature>
<feature type="transmembrane region" description="Helical" evidence="1">
    <location>
        <begin position="336"/>
        <end position="354"/>
    </location>
</feature>
<dbReference type="InterPro" id="IPR017516">
    <property type="entry name" value="AbrB_dup"/>
</dbReference>
<evidence type="ECO:0000256" key="1">
    <source>
        <dbReference type="SAM" id="Phobius"/>
    </source>
</evidence>
<feature type="transmembrane region" description="Helical" evidence="1">
    <location>
        <begin position="65"/>
        <end position="84"/>
    </location>
</feature>
<feature type="transmembrane region" description="Helical" evidence="1">
    <location>
        <begin position="147"/>
        <end position="173"/>
    </location>
</feature>
<proteinExistence type="predicted"/>
<dbReference type="Pfam" id="PF05145">
    <property type="entry name" value="AbrB"/>
    <property type="match status" value="1"/>
</dbReference>
<gene>
    <name evidence="2" type="ORF">BpJC7_23660</name>
</gene>
<dbReference type="GO" id="GO:0004177">
    <property type="term" value="F:aminopeptidase activity"/>
    <property type="evidence" value="ECO:0007669"/>
    <property type="project" value="UniProtKB-KW"/>
</dbReference>
<dbReference type="InterPro" id="IPR007820">
    <property type="entry name" value="AbrB_fam"/>
</dbReference>
<feature type="transmembrane region" description="Helical" evidence="1">
    <location>
        <begin position="272"/>
        <end position="295"/>
    </location>
</feature>
<dbReference type="GO" id="GO:0016020">
    <property type="term" value="C:membrane"/>
    <property type="evidence" value="ECO:0007669"/>
    <property type="project" value="InterPro"/>
</dbReference>
<dbReference type="PIRSF" id="PIRSF038991">
    <property type="entry name" value="Protein_AbrB"/>
    <property type="match status" value="1"/>
</dbReference>
<organism evidence="2 3">
    <name type="scientific">Weizmannia acidilactici</name>
    <dbReference type="NCBI Taxonomy" id="2607726"/>
    <lineage>
        <taxon>Bacteria</taxon>
        <taxon>Bacillati</taxon>
        <taxon>Bacillota</taxon>
        <taxon>Bacilli</taxon>
        <taxon>Bacillales</taxon>
        <taxon>Bacillaceae</taxon>
        <taxon>Heyndrickxia</taxon>
    </lineage>
</organism>
<accession>A0A5J4JG66</accession>
<dbReference type="GO" id="GO:0010468">
    <property type="term" value="P:regulation of gene expression"/>
    <property type="evidence" value="ECO:0007669"/>
    <property type="project" value="InterPro"/>
</dbReference>
<dbReference type="PANTHER" id="PTHR38457">
    <property type="entry name" value="REGULATOR ABRB-RELATED"/>
    <property type="match status" value="1"/>
</dbReference>
<protein>
    <submittedName>
        <fullName evidence="2">Aminopeptidase</fullName>
    </submittedName>
</protein>
<feature type="transmembrane region" description="Helical" evidence="1">
    <location>
        <begin position="241"/>
        <end position="260"/>
    </location>
</feature>
<evidence type="ECO:0000313" key="2">
    <source>
        <dbReference type="EMBL" id="GER71063.1"/>
    </source>
</evidence>
<reference evidence="2 3" key="1">
    <citation type="submission" date="2019-09" db="EMBL/GenBank/DDBJ databases">
        <title>Draft genome sequence of Bacillus sp. JC-7.</title>
        <authorList>
            <person name="Tanaka N."/>
            <person name="Shiwa Y."/>
            <person name="Fujita N."/>
            <person name="Tanasupawat S."/>
        </authorList>
    </citation>
    <scope>NUCLEOTIDE SEQUENCE [LARGE SCALE GENOMIC DNA]</scope>
    <source>
        <strain evidence="2 3">JC-7</strain>
    </source>
</reference>
<keyword evidence="3" id="KW-1185">Reference proteome</keyword>
<dbReference type="AlphaFoldDB" id="A0A5J4JG66"/>
<sequence>MKSLYFNGEHLAARILFTLAWSLIGGYLFSLIHLPLPWLLGSLAAVMAGSRIGKVRLYWPQQLRNAGLIIVGYTIGLSFTKQAIKEMVLQLPLMLSVTVLLLLASAAFAWVVSKATGINYPTILTGSIPGGLSQMVTLAEEMKGIDLTVVTFIQVTRLLMIVFCIPLLVFSPLFHGPGTGEAVRHTAGSWHDLSPNIFLFAVMCTVFGMLGKKLKLPTPFLLGPILATCLLNLAGVGGSRLPQLFIDISQILMGAYLGLMMKPEQLKNKARVSSLSILTGAGLITASFFLGFILVKLYGASVVTSFLSVAPGGMDQMGLLAQEVHANLSVVSSYQMFRIFFILTAVPPVLRWLFKRRLPAAKQVNGKEGTP</sequence>
<feature type="transmembrane region" description="Helical" evidence="1">
    <location>
        <begin position="90"/>
        <end position="112"/>
    </location>
</feature>
<dbReference type="PANTHER" id="PTHR38457:SF1">
    <property type="entry name" value="REGULATOR ABRB-RELATED"/>
    <property type="match status" value="1"/>
</dbReference>
<evidence type="ECO:0000313" key="3">
    <source>
        <dbReference type="Proteomes" id="UP000391919"/>
    </source>
</evidence>
<feature type="transmembrane region" description="Helical" evidence="1">
    <location>
        <begin position="218"/>
        <end position="235"/>
    </location>
</feature>
<dbReference type="NCBIfam" id="TIGR03082">
    <property type="entry name" value="Gneg_AbrB_dup"/>
    <property type="match status" value="2"/>
</dbReference>
<keyword evidence="2" id="KW-0378">Hydrolase</keyword>
<keyword evidence="2" id="KW-0031">Aminopeptidase</keyword>